<dbReference type="OMA" id="QGMHESA"/>
<evidence type="ECO:0000313" key="2">
    <source>
        <dbReference type="EnsemblMetazoa" id="XP_001942905.3"/>
    </source>
</evidence>
<dbReference type="SUPFAM" id="SSF74924">
    <property type="entry name" value="Cap-Gly domain"/>
    <property type="match status" value="1"/>
</dbReference>
<reference evidence="2" key="2">
    <citation type="submission" date="2022-06" db="UniProtKB">
        <authorList>
            <consortium name="EnsemblMetazoa"/>
        </authorList>
    </citation>
    <scope>IDENTIFICATION</scope>
</reference>
<dbReference type="AlphaFoldDB" id="A0A8R1W338"/>
<organism evidence="2 3">
    <name type="scientific">Acyrthosiphon pisum</name>
    <name type="common">Pea aphid</name>
    <dbReference type="NCBI Taxonomy" id="7029"/>
    <lineage>
        <taxon>Eukaryota</taxon>
        <taxon>Metazoa</taxon>
        <taxon>Ecdysozoa</taxon>
        <taxon>Arthropoda</taxon>
        <taxon>Hexapoda</taxon>
        <taxon>Insecta</taxon>
        <taxon>Pterygota</taxon>
        <taxon>Neoptera</taxon>
        <taxon>Paraneoptera</taxon>
        <taxon>Hemiptera</taxon>
        <taxon>Sternorrhyncha</taxon>
        <taxon>Aphidomorpha</taxon>
        <taxon>Aphidoidea</taxon>
        <taxon>Aphididae</taxon>
        <taxon>Macrosiphini</taxon>
        <taxon>Acyrthosiphon</taxon>
    </lineage>
</organism>
<dbReference type="Gene3D" id="2.30.30.190">
    <property type="entry name" value="CAP Gly-rich-like domain"/>
    <property type="match status" value="1"/>
</dbReference>
<dbReference type="Proteomes" id="UP000007819">
    <property type="component" value="Chromosome A1"/>
</dbReference>
<reference evidence="3" key="1">
    <citation type="submission" date="2010-06" db="EMBL/GenBank/DDBJ databases">
        <authorList>
            <person name="Jiang H."/>
            <person name="Abraham K."/>
            <person name="Ali S."/>
            <person name="Alsbrooks S.L."/>
            <person name="Anim B.N."/>
            <person name="Anosike U.S."/>
            <person name="Attaway T."/>
            <person name="Bandaranaike D.P."/>
            <person name="Battles P.K."/>
            <person name="Bell S.N."/>
            <person name="Bell A.V."/>
            <person name="Beltran B."/>
            <person name="Bickham C."/>
            <person name="Bustamante Y."/>
            <person name="Caleb T."/>
            <person name="Canada A."/>
            <person name="Cardenas V."/>
            <person name="Carter K."/>
            <person name="Chacko J."/>
            <person name="Chandrabose M.N."/>
            <person name="Chavez D."/>
            <person name="Chavez A."/>
            <person name="Chen L."/>
            <person name="Chu H.-S."/>
            <person name="Claassen K.J."/>
            <person name="Cockrell R."/>
            <person name="Collins M."/>
            <person name="Cooper J.A."/>
            <person name="Cree A."/>
            <person name="Curry S.M."/>
            <person name="Da Y."/>
            <person name="Dao M.D."/>
            <person name="Das B."/>
            <person name="Davila M.-L."/>
            <person name="Davy-Carroll L."/>
            <person name="Denson S."/>
            <person name="Dinh H."/>
            <person name="Ebong V.E."/>
            <person name="Edwards J.R."/>
            <person name="Egan A."/>
            <person name="El-Daye J."/>
            <person name="Escobedo L."/>
            <person name="Fernandez S."/>
            <person name="Fernando P.R."/>
            <person name="Flagg N."/>
            <person name="Forbes L.D."/>
            <person name="Fowler R.G."/>
            <person name="Fu Q."/>
            <person name="Gabisi R.A."/>
            <person name="Ganer J."/>
            <person name="Garbino Pronczuk A."/>
            <person name="Garcia R.M."/>
            <person name="Garner T."/>
            <person name="Garrett T.E."/>
            <person name="Gonzalez D.A."/>
            <person name="Hamid H."/>
            <person name="Hawkins E.S."/>
            <person name="Hirani K."/>
            <person name="Hogues M.E."/>
            <person name="Hollins B."/>
            <person name="Hsiao C.-H."/>
            <person name="Jabil R."/>
            <person name="James M.L."/>
            <person name="Jhangiani S.N."/>
            <person name="Johnson B."/>
            <person name="Johnson Q."/>
            <person name="Joshi V."/>
            <person name="Kalu J.B."/>
            <person name="Kam C."/>
            <person name="Kashfia A."/>
            <person name="Keebler J."/>
            <person name="Kisamo H."/>
            <person name="Kovar C.L."/>
            <person name="Lago L.A."/>
            <person name="Lai C.-Y."/>
            <person name="Laidlaw J."/>
            <person name="Lara F."/>
            <person name="Le T.-K."/>
            <person name="Lee S.L."/>
            <person name="Legall F.H."/>
            <person name="Lemon S.J."/>
            <person name="Lewis L.R."/>
            <person name="Li B."/>
            <person name="Liu Y."/>
            <person name="Liu Y.-S."/>
            <person name="Lopez J."/>
            <person name="Lozado R.J."/>
            <person name="Lu J."/>
            <person name="Madu R.C."/>
            <person name="Maheshwari M."/>
            <person name="Maheshwari R."/>
            <person name="Malloy K."/>
            <person name="Martinez E."/>
            <person name="Mathew T."/>
            <person name="Mercado I.C."/>
            <person name="Mercado C."/>
            <person name="Meyer B."/>
            <person name="Montgomery K."/>
            <person name="Morgan M.B."/>
            <person name="Munidasa M."/>
            <person name="Nazareth L.V."/>
            <person name="Nelson J."/>
            <person name="Ng B.M."/>
            <person name="Nguyen N.B."/>
            <person name="Nguyen P.Q."/>
            <person name="Nguyen T."/>
            <person name="Obregon M."/>
            <person name="Okwuonu G.O."/>
            <person name="Onwere C.G."/>
            <person name="Orozco G."/>
            <person name="Parra A."/>
            <person name="Patel S."/>
            <person name="Patil S."/>
            <person name="Perez A."/>
            <person name="Perez Y."/>
            <person name="Pham C."/>
            <person name="Primus E.L."/>
            <person name="Pu L.-L."/>
            <person name="Puazo M."/>
            <person name="Qin X."/>
            <person name="Quiroz J.B."/>
            <person name="Reese J."/>
            <person name="Richards S."/>
            <person name="Rives C.M."/>
            <person name="Robberts R."/>
            <person name="Ruiz S.J."/>
            <person name="Ruiz M.J."/>
            <person name="Santibanez J."/>
            <person name="Schneider B.W."/>
            <person name="Sisson I."/>
            <person name="Smith M."/>
            <person name="Sodergren E."/>
            <person name="Song X.-Z."/>
            <person name="Song B.B."/>
            <person name="Summersgill H."/>
            <person name="Thelus R."/>
            <person name="Thornton R.D."/>
            <person name="Trejos Z.Y."/>
            <person name="Usmani K."/>
            <person name="Vattathil S."/>
            <person name="Villasana D."/>
            <person name="Walker D.L."/>
            <person name="Wang S."/>
            <person name="Wang K."/>
            <person name="White C.S."/>
            <person name="Williams A.C."/>
            <person name="Williamson J."/>
            <person name="Wilson K."/>
            <person name="Woghiren I.O."/>
            <person name="Woodworth J.R."/>
            <person name="Worley K.C."/>
            <person name="Wright R.A."/>
            <person name="Wu W."/>
            <person name="Young L."/>
            <person name="Zhang L."/>
            <person name="Zhang J."/>
            <person name="Zhu Y."/>
            <person name="Muzny D.M."/>
            <person name="Weinstock G."/>
            <person name="Gibbs R.A."/>
        </authorList>
    </citation>
    <scope>NUCLEOTIDE SEQUENCE [LARGE SCALE GENOMIC DNA]</scope>
    <source>
        <strain evidence="3">LSR1</strain>
    </source>
</reference>
<dbReference type="EnsemblMetazoa" id="XM_001942870.5">
    <property type="protein sequence ID" value="XP_001942905.3"/>
    <property type="gene ID" value="LOC100168451"/>
</dbReference>
<accession>A0A8R1W338</accession>
<sequence length="484" mass="53978">MATNGGEEGSLFDLDTVRSLHKTVIALRTALERSKAELELVKKSCGAMDDKKIVCQNSEETDEIELIFTTDDNMNVSPNEDLVSIDNVLETDISKCGANSKEITNSKYLSPLRPILKDITLKTQEVEAQTDITALPLQWRSEGFLINQAKTTSTNTTLPSKFIVPVDKNTRKQCLRVSKKTTESRRVMLSDINFTSMVPELSRSVDHLCRQPGPLTREPSRSKFPRSPGYFSVGSSSSRYDFGSVFSVHSSCYRCQVRPSVMSLEARHNASWSSVPSSPTKCRRSASVPCEPCASLQDVKYSSTATLKAEDEVPKKIKNRVSFKESGKLRLSMPDLRKSEGDSTDSLIEESECVVRNAIDCLITGCPTGIKECKKHRRYSEPYHVNIECCSMKVHGKPYLPKSIYDLQLNAYVKVITSFGKVVGGRLRYIGHVATMTEPLVGVQFDQKIGDCDGSLNGIRYFECGINNGQFVPFQKIVMAWRDI</sequence>
<dbReference type="RefSeq" id="XP_001942905.3">
    <property type="nucleotide sequence ID" value="XM_001942870.4"/>
</dbReference>
<name>A0A8R1W338_ACYPI</name>
<dbReference type="OrthoDB" id="2130750at2759"/>
<dbReference type="InterPro" id="IPR036859">
    <property type="entry name" value="CAP-Gly_dom_sf"/>
</dbReference>
<evidence type="ECO:0000313" key="3">
    <source>
        <dbReference type="Proteomes" id="UP000007819"/>
    </source>
</evidence>
<dbReference type="Pfam" id="PF01302">
    <property type="entry name" value="CAP_GLY"/>
    <property type="match status" value="1"/>
</dbReference>
<dbReference type="PROSITE" id="PS50245">
    <property type="entry name" value="CAP_GLY_2"/>
    <property type="match status" value="1"/>
</dbReference>
<dbReference type="KEGG" id="api:100168451"/>
<proteinExistence type="predicted"/>
<feature type="domain" description="CAP-Gly" evidence="1">
    <location>
        <begin position="431"/>
        <end position="473"/>
    </location>
</feature>
<dbReference type="SMART" id="SM01052">
    <property type="entry name" value="CAP_GLY"/>
    <property type="match status" value="1"/>
</dbReference>
<dbReference type="GeneID" id="100168451"/>
<evidence type="ECO:0000259" key="1">
    <source>
        <dbReference type="PROSITE" id="PS50245"/>
    </source>
</evidence>
<dbReference type="InterPro" id="IPR000938">
    <property type="entry name" value="CAP-Gly_domain"/>
</dbReference>
<keyword evidence="3" id="KW-1185">Reference proteome</keyword>
<protein>
    <recommendedName>
        <fullName evidence="1">CAP-Gly domain-containing protein</fullName>
    </recommendedName>
</protein>